<dbReference type="EMBL" id="VJZC01000026">
    <property type="protein sequence ID" value="MPY56879.1"/>
    <property type="molecule type" value="Genomic_DNA"/>
</dbReference>
<dbReference type="Proteomes" id="UP000400924">
    <property type="component" value="Unassembled WGS sequence"/>
</dbReference>
<feature type="compositionally biased region" description="Polar residues" evidence="1">
    <location>
        <begin position="129"/>
        <end position="143"/>
    </location>
</feature>
<dbReference type="OrthoDB" id="3238779at2"/>
<dbReference type="RefSeq" id="WP_152770324.1">
    <property type="nucleotide sequence ID" value="NZ_VJZC01000026.1"/>
</dbReference>
<evidence type="ECO:0000313" key="3">
    <source>
        <dbReference type="Proteomes" id="UP000400924"/>
    </source>
</evidence>
<gene>
    <name evidence="2" type="ORF">FNH08_06765</name>
</gene>
<comment type="caution">
    <text evidence="2">The sequence shown here is derived from an EMBL/GenBank/DDBJ whole genome shotgun (WGS) entry which is preliminary data.</text>
</comment>
<feature type="compositionally biased region" description="Polar residues" evidence="1">
    <location>
        <begin position="87"/>
        <end position="109"/>
    </location>
</feature>
<evidence type="ECO:0000256" key="1">
    <source>
        <dbReference type="SAM" id="MobiDB-lite"/>
    </source>
</evidence>
<keyword evidence="3" id="KW-1185">Reference proteome</keyword>
<dbReference type="AlphaFoldDB" id="A0A5N8XBQ0"/>
<evidence type="ECO:0000313" key="2">
    <source>
        <dbReference type="EMBL" id="MPY56879.1"/>
    </source>
</evidence>
<organism evidence="2 3">
    <name type="scientific">Streptomyces spongiae</name>
    <dbReference type="NCBI Taxonomy" id="565072"/>
    <lineage>
        <taxon>Bacteria</taxon>
        <taxon>Bacillati</taxon>
        <taxon>Actinomycetota</taxon>
        <taxon>Actinomycetes</taxon>
        <taxon>Kitasatosporales</taxon>
        <taxon>Streptomycetaceae</taxon>
        <taxon>Streptomyces</taxon>
    </lineage>
</organism>
<reference evidence="2 3" key="1">
    <citation type="submission" date="2019-07" db="EMBL/GenBank/DDBJ databases">
        <title>New species of Amycolatopsis and Streptomyces.</title>
        <authorList>
            <person name="Duangmal K."/>
            <person name="Teo W.F.A."/>
            <person name="Lipun K."/>
        </authorList>
    </citation>
    <scope>NUCLEOTIDE SEQUENCE [LARGE SCALE GENOMIC DNA]</scope>
    <source>
        <strain evidence="2 3">NBRC 106415</strain>
    </source>
</reference>
<accession>A0A5N8XBQ0</accession>
<sequence length="165" mass="17685">MLTSRAHQRTRQHLADVPFDGPVVGRLKERSAWAEVLGSRRSFIEHADQVLPRARLAARLKDAILNAVSGEVRAIGQVAGQFDVSWPSWSGPGTSMSTSSAESVGSRTTAVRDGGSSRGRPPSSPWPQMRSSTSSTDATQRPSQLGRPSKETGRATVGAAHDLRE</sequence>
<protein>
    <submittedName>
        <fullName evidence="2">Uncharacterized protein</fullName>
    </submittedName>
</protein>
<proteinExistence type="predicted"/>
<name>A0A5N8XBQ0_9ACTN</name>
<feature type="compositionally biased region" description="Low complexity" evidence="1">
    <location>
        <begin position="112"/>
        <end position="121"/>
    </location>
</feature>
<feature type="region of interest" description="Disordered" evidence="1">
    <location>
        <begin position="83"/>
        <end position="165"/>
    </location>
</feature>